<dbReference type="EMBL" id="OGTP01000002">
    <property type="protein sequence ID" value="SPB13764.1"/>
    <property type="molecule type" value="Genomic_DNA"/>
</dbReference>
<dbReference type="RefSeq" id="WP_281261798.1">
    <property type="nucleotide sequence ID" value="NZ_OGTP01000002.1"/>
</dbReference>
<evidence type="ECO:0000313" key="1">
    <source>
        <dbReference type="EMBL" id="SPB13764.1"/>
    </source>
</evidence>
<protein>
    <submittedName>
        <fullName evidence="1">Uncharacterized protein</fullName>
    </submittedName>
</protein>
<dbReference type="Proteomes" id="UP000238169">
    <property type="component" value="Unassembled WGS sequence"/>
</dbReference>
<dbReference type="AlphaFoldDB" id="A0A2U3I121"/>
<accession>A0A2U3I121</accession>
<gene>
    <name evidence="1" type="ORF">NOV72_01028</name>
</gene>
<organism evidence="1 2">
    <name type="scientific">Caballeronia novacaledonica</name>
    <dbReference type="NCBI Taxonomy" id="1544861"/>
    <lineage>
        <taxon>Bacteria</taxon>
        <taxon>Pseudomonadati</taxon>
        <taxon>Pseudomonadota</taxon>
        <taxon>Betaproteobacteria</taxon>
        <taxon>Burkholderiales</taxon>
        <taxon>Burkholderiaceae</taxon>
        <taxon>Caballeronia</taxon>
    </lineage>
</organism>
<reference evidence="2" key="1">
    <citation type="submission" date="2018-01" db="EMBL/GenBank/DDBJ databases">
        <authorList>
            <person name="Peeters C."/>
        </authorList>
    </citation>
    <scope>NUCLEOTIDE SEQUENCE [LARGE SCALE GENOMIC DNA]</scope>
</reference>
<sequence>MNRIPSAVYTQEFRDDGTAIHEPQPRLKALGEITALRANFFL</sequence>
<keyword evidence="2" id="KW-1185">Reference proteome</keyword>
<name>A0A2U3I121_9BURK</name>
<proteinExistence type="predicted"/>
<evidence type="ECO:0000313" key="2">
    <source>
        <dbReference type="Proteomes" id="UP000238169"/>
    </source>
</evidence>